<name>A0A5B7JIJ0_PORTR</name>
<protein>
    <submittedName>
        <fullName evidence="1">Uncharacterized protein</fullName>
    </submittedName>
</protein>
<accession>A0A5B7JIJ0</accession>
<dbReference type="EMBL" id="VSRR010098314">
    <property type="protein sequence ID" value="MPC94385.1"/>
    <property type="molecule type" value="Genomic_DNA"/>
</dbReference>
<gene>
    <name evidence="1" type="ORF">E2C01_089552</name>
</gene>
<proteinExistence type="predicted"/>
<evidence type="ECO:0000313" key="2">
    <source>
        <dbReference type="Proteomes" id="UP000324222"/>
    </source>
</evidence>
<dbReference type="AlphaFoldDB" id="A0A5B7JIJ0"/>
<sequence length="72" mass="8287">MYHKFLGEALTCTGLDESCSNLCLQPSSRDALEEKVTARSALTPAPEFRVMEEENKRCRYEETGRCRNKMRV</sequence>
<evidence type="ECO:0000313" key="1">
    <source>
        <dbReference type="EMBL" id="MPC94385.1"/>
    </source>
</evidence>
<dbReference type="Proteomes" id="UP000324222">
    <property type="component" value="Unassembled WGS sequence"/>
</dbReference>
<comment type="caution">
    <text evidence="1">The sequence shown here is derived from an EMBL/GenBank/DDBJ whole genome shotgun (WGS) entry which is preliminary data.</text>
</comment>
<keyword evidence="2" id="KW-1185">Reference proteome</keyword>
<reference evidence="1 2" key="1">
    <citation type="submission" date="2019-05" db="EMBL/GenBank/DDBJ databases">
        <title>Another draft genome of Portunus trituberculatus and its Hox gene families provides insights of decapod evolution.</title>
        <authorList>
            <person name="Jeong J.-H."/>
            <person name="Song I."/>
            <person name="Kim S."/>
            <person name="Choi T."/>
            <person name="Kim D."/>
            <person name="Ryu S."/>
            <person name="Kim W."/>
        </authorList>
    </citation>
    <scope>NUCLEOTIDE SEQUENCE [LARGE SCALE GENOMIC DNA]</scope>
    <source>
        <tissue evidence="1">Muscle</tissue>
    </source>
</reference>
<organism evidence="1 2">
    <name type="scientific">Portunus trituberculatus</name>
    <name type="common">Swimming crab</name>
    <name type="synonym">Neptunus trituberculatus</name>
    <dbReference type="NCBI Taxonomy" id="210409"/>
    <lineage>
        <taxon>Eukaryota</taxon>
        <taxon>Metazoa</taxon>
        <taxon>Ecdysozoa</taxon>
        <taxon>Arthropoda</taxon>
        <taxon>Crustacea</taxon>
        <taxon>Multicrustacea</taxon>
        <taxon>Malacostraca</taxon>
        <taxon>Eumalacostraca</taxon>
        <taxon>Eucarida</taxon>
        <taxon>Decapoda</taxon>
        <taxon>Pleocyemata</taxon>
        <taxon>Brachyura</taxon>
        <taxon>Eubrachyura</taxon>
        <taxon>Portunoidea</taxon>
        <taxon>Portunidae</taxon>
        <taxon>Portuninae</taxon>
        <taxon>Portunus</taxon>
    </lineage>
</organism>